<keyword evidence="3" id="KW-1185">Reference proteome</keyword>
<proteinExistence type="predicted"/>
<reference evidence="2 3" key="2">
    <citation type="journal article" date="2022" name="Mol. Biol. Evol.">
        <title>Comparative Genomics Reveals Insights into the Divergent Evolution of Astigmatic Mites and Household Pest Adaptations.</title>
        <authorList>
            <person name="Xiong Q."/>
            <person name="Wan A.T."/>
            <person name="Liu X."/>
            <person name="Fung C.S."/>
            <person name="Xiao X."/>
            <person name="Malainual N."/>
            <person name="Hou J."/>
            <person name="Wang L."/>
            <person name="Wang M."/>
            <person name="Yang K.Y."/>
            <person name="Cui Y."/>
            <person name="Leung E.L."/>
            <person name="Nong W."/>
            <person name="Shin S.K."/>
            <person name="Au S.W."/>
            <person name="Jeong K.Y."/>
            <person name="Chew F.T."/>
            <person name="Hui J.H."/>
            <person name="Leung T.F."/>
            <person name="Tungtrongchitr A."/>
            <person name="Zhong N."/>
            <person name="Liu Z."/>
            <person name="Tsui S.K."/>
        </authorList>
    </citation>
    <scope>NUCLEOTIDE SEQUENCE [LARGE SCALE GENOMIC DNA]</scope>
    <source>
        <strain evidence="2">Derp</strain>
    </source>
</reference>
<feature type="region of interest" description="Disordered" evidence="1">
    <location>
        <begin position="30"/>
        <end position="53"/>
    </location>
</feature>
<reference evidence="2 3" key="1">
    <citation type="journal article" date="2018" name="J. Allergy Clin. Immunol.">
        <title>High-quality assembly of Dermatophagoides pteronyssinus genome and transcriptome reveals a wide range of novel allergens.</title>
        <authorList>
            <person name="Liu X.Y."/>
            <person name="Yang K.Y."/>
            <person name="Wang M.Q."/>
            <person name="Kwok J.S."/>
            <person name="Zeng X."/>
            <person name="Yang Z."/>
            <person name="Xiao X.J."/>
            <person name="Lau C.P."/>
            <person name="Li Y."/>
            <person name="Huang Z.M."/>
            <person name="Ba J.G."/>
            <person name="Yim A.K."/>
            <person name="Ouyang C.Y."/>
            <person name="Ngai S.M."/>
            <person name="Chan T.F."/>
            <person name="Leung E.L."/>
            <person name="Liu L."/>
            <person name="Liu Z.G."/>
            <person name="Tsui S.K."/>
        </authorList>
    </citation>
    <scope>NUCLEOTIDE SEQUENCE [LARGE SCALE GENOMIC DNA]</scope>
    <source>
        <strain evidence="2">Derp</strain>
    </source>
</reference>
<name>A0ABQ8IWM6_DERPT</name>
<evidence type="ECO:0000256" key="1">
    <source>
        <dbReference type="SAM" id="MobiDB-lite"/>
    </source>
</evidence>
<accession>A0ABQ8IWM6</accession>
<evidence type="ECO:0000313" key="2">
    <source>
        <dbReference type="EMBL" id="KAH9414723.1"/>
    </source>
</evidence>
<gene>
    <name evidence="2" type="ORF">DERP_008563</name>
</gene>
<feature type="compositionally biased region" description="Acidic residues" evidence="1">
    <location>
        <begin position="35"/>
        <end position="53"/>
    </location>
</feature>
<organism evidence="2 3">
    <name type="scientific">Dermatophagoides pteronyssinus</name>
    <name type="common">European house dust mite</name>
    <dbReference type="NCBI Taxonomy" id="6956"/>
    <lineage>
        <taxon>Eukaryota</taxon>
        <taxon>Metazoa</taxon>
        <taxon>Ecdysozoa</taxon>
        <taxon>Arthropoda</taxon>
        <taxon>Chelicerata</taxon>
        <taxon>Arachnida</taxon>
        <taxon>Acari</taxon>
        <taxon>Acariformes</taxon>
        <taxon>Sarcoptiformes</taxon>
        <taxon>Astigmata</taxon>
        <taxon>Psoroptidia</taxon>
        <taxon>Analgoidea</taxon>
        <taxon>Pyroglyphidae</taxon>
        <taxon>Dermatophagoidinae</taxon>
        <taxon>Dermatophagoides</taxon>
    </lineage>
</organism>
<protein>
    <submittedName>
        <fullName evidence="2">Uncharacterized protein</fullName>
    </submittedName>
</protein>
<comment type="caution">
    <text evidence="2">The sequence shown here is derived from an EMBL/GenBank/DDBJ whole genome shotgun (WGS) entry which is preliminary data.</text>
</comment>
<sequence length="53" mass="6198">MNENGMISEPESTVKDVLKNEKKVDLEFEKNVDVVNDEDEDDDDDEDDGMYWD</sequence>
<dbReference type="EMBL" id="NJHN03000105">
    <property type="protein sequence ID" value="KAH9414723.1"/>
    <property type="molecule type" value="Genomic_DNA"/>
</dbReference>
<evidence type="ECO:0000313" key="3">
    <source>
        <dbReference type="Proteomes" id="UP000887458"/>
    </source>
</evidence>
<dbReference type="Proteomes" id="UP000887458">
    <property type="component" value="Unassembled WGS sequence"/>
</dbReference>